<dbReference type="EMBL" id="MK838115">
    <property type="protein sequence ID" value="QDH46965.1"/>
    <property type="molecule type" value="Genomic_DNA"/>
</dbReference>
<evidence type="ECO:0000313" key="2">
    <source>
        <dbReference type="Proteomes" id="UP000320778"/>
    </source>
</evidence>
<accession>A0A514A156</accession>
<reference evidence="1 2" key="1">
    <citation type="submission" date="2019-04" db="EMBL/GenBank/DDBJ databases">
        <title>Novel bacteriophages capable of disrupting biofilms from clinical strains of Aeromonas hydrophila with intrinsic antibiotic resistance.</title>
        <authorList>
            <person name="Kabwe M."/>
            <person name="Brown T.L."/>
            <person name="Speirs L."/>
            <person name="Ku H."/>
            <person name="Leach M."/>
            <person name="Chan H.T."/>
            <person name="Petrovski S."/>
            <person name="Lock P."/>
            <person name="Tucci J."/>
        </authorList>
    </citation>
    <scope>NUCLEOTIDE SEQUENCE [LARGE SCALE GENOMIC DNA]</scope>
</reference>
<dbReference type="Proteomes" id="UP000320778">
    <property type="component" value="Segment"/>
</dbReference>
<keyword evidence="2" id="KW-1185">Reference proteome</keyword>
<proteinExistence type="predicted"/>
<organism evidence="1 2">
    <name type="scientific">Aeromonas phage LAh_9</name>
    <dbReference type="NCBI Taxonomy" id="2591033"/>
    <lineage>
        <taxon>Viruses</taxon>
        <taxon>Duplodnaviria</taxon>
        <taxon>Heunggongvirae</taxon>
        <taxon>Uroviricota</taxon>
        <taxon>Caudoviricetes</taxon>
        <taxon>Grimontviridae</taxon>
        <taxon>Lahexavirus</taxon>
        <taxon>Lahexavirus LAh9</taxon>
    </lineage>
</organism>
<evidence type="ECO:0000313" key="1">
    <source>
        <dbReference type="EMBL" id="QDH46965.1"/>
    </source>
</evidence>
<protein>
    <submittedName>
        <fullName evidence="1">Uncharacterized protein</fullName>
    </submittedName>
</protein>
<sequence>MDVRQTVNLMVESSSLSLPAIFECVVLAVTHRPSKSKCSVRIRAHSPIYSQCRQVVCRLVWGQKVECSIHSTETNFE</sequence>
<gene>
    <name evidence="1" type="ORF">LAh9_104</name>
</gene>
<name>A0A514A156_9CAUD</name>